<dbReference type="GO" id="GO:0009244">
    <property type="term" value="P:lipopolysaccharide core region biosynthetic process"/>
    <property type="evidence" value="ECO:0007669"/>
    <property type="project" value="TreeGrafter"/>
</dbReference>
<dbReference type="AlphaFoldDB" id="A0A1F7FIR4"/>
<dbReference type="EMBL" id="MFYX01000033">
    <property type="protein sequence ID" value="OGK06356.1"/>
    <property type="molecule type" value="Genomic_DNA"/>
</dbReference>
<dbReference type="Proteomes" id="UP000179243">
    <property type="component" value="Unassembled WGS sequence"/>
</dbReference>
<evidence type="ECO:0000313" key="1">
    <source>
        <dbReference type="EMBL" id="OGK06356.1"/>
    </source>
</evidence>
<comment type="caution">
    <text evidence="1">The sequence shown here is derived from an EMBL/GenBank/DDBJ whole genome shotgun (WGS) entry which is preliminary data.</text>
</comment>
<dbReference type="InterPro" id="IPR051199">
    <property type="entry name" value="LPS_LOS_Heptosyltrfase"/>
</dbReference>
<proteinExistence type="predicted"/>
<dbReference type="Gene3D" id="3.40.50.2000">
    <property type="entry name" value="Glycogen Phosphorylase B"/>
    <property type="match status" value="2"/>
</dbReference>
<name>A0A1F7FIR4_UNCRA</name>
<accession>A0A1F7FIR4</accession>
<dbReference type="PANTHER" id="PTHR30160:SF7">
    <property type="entry name" value="ADP-HEPTOSE--LPS HEPTOSYLTRANSFERASE 2"/>
    <property type="match status" value="1"/>
</dbReference>
<dbReference type="PANTHER" id="PTHR30160">
    <property type="entry name" value="TETRAACYLDISACCHARIDE 4'-KINASE-RELATED"/>
    <property type="match status" value="1"/>
</dbReference>
<gene>
    <name evidence="1" type="ORF">A2519_08795</name>
</gene>
<reference evidence="1 2" key="1">
    <citation type="journal article" date="2016" name="Nat. Commun.">
        <title>Thousands of microbial genomes shed light on interconnected biogeochemical processes in an aquifer system.</title>
        <authorList>
            <person name="Anantharaman K."/>
            <person name="Brown C.T."/>
            <person name="Hug L.A."/>
            <person name="Sharon I."/>
            <person name="Castelle C.J."/>
            <person name="Probst A.J."/>
            <person name="Thomas B.C."/>
            <person name="Singh A."/>
            <person name="Wilkins M.J."/>
            <person name="Karaoz U."/>
            <person name="Brodie E.L."/>
            <person name="Williams K.H."/>
            <person name="Hubbard S.S."/>
            <person name="Banfield J.F."/>
        </authorList>
    </citation>
    <scope>NUCLEOTIDE SEQUENCE [LARGE SCALE GENOMIC DNA]</scope>
</reference>
<organism evidence="1 2">
    <name type="scientific">Candidatus Raymondbacteria bacterium RIFOXYD12_FULL_49_13</name>
    <dbReference type="NCBI Taxonomy" id="1817890"/>
    <lineage>
        <taxon>Bacteria</taxon>
        <taxon>Raymondiibacteriota</taxon>
    </lineage>
</organism>
<dbReference type="SUPFAM" id="SSF53756">
    <property type="entry name" value="UDP-Glycosyltransferase/glycogen phosphorylase"/>
    <property type="match status" value="1"/>
</dbReference>
<evidence type="ECO:0000313" key="2">
    <source>
        <dbReference type="Proteomes" id="UP000179243"/>
    </source>
</evidence>
<sequence length="344" mass="38143">MLSVLSNASALRRETAFNDHIKGFRSVLLILPQKPHELVLAQKSIIALKEHQPDMRIDVVAETRSKDLITSNPYIDGGFFYTAGTFLYNHPLFKELTGSIQAKAYDACIVLNRDEHPLNYYLAAASKAPLRMGFNNPRAFPFINLAVQPKACLIYEGDLYESLLRTIGVRFPRSRVRWNIPKSTEKDMEGILVEMGYRTGGLLIGIDLSPSVTQKSMPDSLAEDLVRSLSSIAGAEVVVMRTKIKKDAPGASFAGKRIVLLEEERIAHAAALIYSCSLVVSLNTMTYQLAVLLNRPVIGLFENGEKEQWACLQKGRFEYIAGNKLKDTTGAEVLERAKALITPG</sequence>
<dbReference type="GO" id="GO:0008713">
    <property type="term" value="F:ADP-heptose-lipopolysaccharide heptosyltransferase activity"/>
    <property type="evidence" value="ECO:0007669"/>
    <property type="project" value="TreeGrafter"/>
</dbReference>
<dbReference type="GO" id="GO:0005829">
    <property type="term" value="C:cytosol"/>
    <property type="evidence" value="ECO:0007669"/>
    <property type="project" value="TreeGrafter"/>
</dbReference>
<protein>
    <submittedName>
        <fullName evidence="1">Uncharacterized protein</fullName>
    </submittedName>
</protein>